<sequence length="183" mass="20742">MITVLFGGSRPEGNTAQLTKLALEGLEYDWIDLTEYQFNPVRDLRHENEDITTYQDDYKGIIDKVLESDVVIFASPVYWYSVSALLKAFIDHWSETLIDPNYSDFKEKMANIDFRLVLVGGDCPKVKAKPCITQMKYTLGFIGAELNGYIIGTAERPGDISKDVFALERAKEWKESLGNATKL</sequence>
<dbReference type="InterPro" id="IPR029039">
    <property type="entry name" value="Flavoprotein-like_sf"/>
</dbReference>
<dbReference type="OrthoDB" id="9805976at2"/>
<name>A0A2K4DQM3_9STAP</name>
<comment type="caution">
    <text evidence="9">The sequence shown here is derived from an EMBL/GenBank/DDBJ whole genome shotgun (WGS) entry which is preliminary data.</text>
</comment>
<keyword evidence="10" id="KW-1185">Reference proteome</keyword>
<dbReference type="Gene3D" id="3.40.50.360">
    <property type="match status" value="1"/>
</dbReference>
<dbReference type="Pfam" id="PF03358">
    <property type="entry name" value="FMN_red"/>
    <property type="match status" value="1"/>
</dbReference>
<dbReference type="Proteomes" id="UP000242088">
    <property type="component" value="Unassembled WGS sequence"/>
</dbReference>
<proteinExistence type="predicted"/>
<keyword evidence="4" id="KW-0288">FMN</keyword>
<protein>
    <recommendedName>
        <fullName evidence="2">FMN-dependent NADPH-azoreductase</fullName>
    </recommendedName>
    <alternativeName>
        <fullName evidence="6">NADPH-dependent flavo-azoreductase</fullName>
    </alternativeName>
    <alternativeName>
        <fullName evidence="5">NADPH-flavin azoreductase</fullName>
    </alternativeName>
</protein>
<dbReference type="SUPFAM" id="SSF52218">
    <property type="entry name" value="Flavoproteins"/>
    <property type="match status" value="1"/>
</dbReference>
<reference evidence="10 11" key="1">
    <citation type="journal article" date="2016" name="Front. Microbiol.">
        <title>Comprehensive Phylogenetic Analysis of Bovine Non-aureus Staphylococci Species Based on Whole-Genome Sequencing.</title>
        <authorList>
            <person name="Naushad S."/>
            <person name="Barkema H.W."/>
            <person name="Luby C."/>
            <person name="Condas L.A."/>
            <person name="Nobrega D.B."/>
            <person name="Carson D.A."/>
            <person name="De Buck J."/>
        </authorList>
    </citation>
    <scope>NUCLEOTIDE SEQUENCE [LARGE SCALE GENOMIC DNA]</scope>
    <source>
        <strain evidence="8 10">SNUC 1409</strain>
        <strain evidence="9 11">SNUC 4143</strain>
    </source>
</reference>
<evidence type="ECO:0000313" key="9">
    <source>
        <dbReference type="EMBL" id="PTF16163.1"/>
    </source>
</evidence>
<keyword evidence="3" id="KW-0285">Flavoprotein</keyword>
<evidence type="ECO:0000313" key="8">
    <source>
        <dbReference type="EMBL" id="PTF14556.1"/>
    </source>
</evidence>
<accession>A0A2K4DQM3</accession>
<evidence type="ECO:0000256" key="1">
    <source>
        <dbReference type="ARBA" id="ARBA00011881"/>
    </source>
</evidence>
<dbReference type="RefSeq" id="WP_103166105.1">
    <property type="nucleotide sequence ID" value="NZ_CP130489.1"/>
</dbReference>
<dbReference type="GeneID" id="48888802"/>
<evidence type="ECO:0000313" key="10">
    <source>
        <dbReference type="Proteomes" id="UP000242088"/>
    </source>
</evidence>
<evidence type="ECO:0000259" key="7">
    <source>
        <dbReference type="Pfam" id="PF03358"/>
    </source>
</evidence>
<dbReference type="EMBL" id="PYZI01000003">
    <property type="protein sequence ID" value="PTF14556.1"/>
    <property type="molecule type" value="Genomic_DNA"/>
</dbReference>
<feature type="domain" description="NADPH-dependent FMN reductase-like" evidence="7">
    <location>
        <begin position="2"/>
        <end position="109"/>
    </location>
</feature>
<dbReference type="PANTHER" id="PTHR43278">
    <property type="entry name" value="NAD(P)H-DEPENDENT FMN-CONTAINING OXIDOREDUCTASE YWQN-RELATED"/>
    <property type="match status" value="1"/>
</dbReference>
<dbReference type="Proteomes" id="UP000243350">
    <property type="component" value="Unassembled WGS sequence"/>
</dbReference>
<evidence type="ECO:0000256" key="4">
    <source>
        <dbReference type="ARBA" id="ARBA00022643"/>
    </source>
</evidence>
<dbReference type="EMBL" id="PYZH01000014">
    <property type="protein sequence ID" value="PTF16163.1"/>
    <property type="molecule type" value="Genomic_DNA"/>
</dbReference>
<dbReference type="InterPro" id="IPR005025">
    <property type="entry name" value="FMN_Rdtase-like_dom"/>
</dbReference>
<dbReference type="InterPro" id="IPR051796">
    <property type="entry name" value="ISF_SsuE-like"/>
</dbReference>
<dbReference type="GO" id="GO:0016491">
    <property type="term" value="F:oxidoreductase activity"/>
    <property type="evidence" value="ECO:0007669"/>
    <property type="project" value="InterPro"/>
</dbReference>
<dbReference type="AlphaFoldDB" id="A0A2K4DQM3"/>
<dbReference type="PANTHER" id="PTHR43278:SF4">
    <property type="entry name" value="NAD(P)H-DEPENDENT FMN-CONTAINING OXIDOREDUCTASE YWQN-RELATED"/>
    <property type="match status" value="1"/>
</dbReference>
<evidence type="ECO:0000256" key="3">
    <source>
        <dbReference type="ARBA" id="ARBA00022630"/>
    </source>
</evidence>
<evidence type="ECO:0000313" key="11">
    <source>
        <dbReference type="Proteomes" id="UP000243350"/>
    </source>
</evidence>
<organism evidence="9 11">
    <name type="scientific">Staphylococcus devriesei</name>
    <dbReference type="NCBI Taxonomy" id="586733"/>
    <lineage>
        <taxon>Bacteria</taxon>
        <taxon>Bacillati</taxon>
        <taxon>Bacillota</taxon>
        <taxon>Bacilli</taxon>
        <taxon>Bacillales</taxon>
        <taxon>Staphylococcaceae</taxon>
        <taxon>Staphylococcus</taxon>
    </lineage>
</organism>
<evidence type="ECO:0000256" key="5">
    <source>
        <dbReference type="ARBA" id="ARBA00031831"/>
    </source>
</evidence>
<comment type="subunit">
    <text evidence="1">Homotetramer.</text>
</comment>
<reference evidence="9" key="2">
    <citation type="submission" date="2018-03" db="EMBL/GenBank/DDBJ databases">
        <authorList>
            <person name="Keele B.F."/>
        </authorList>
    </citation>
    <scope>NUCLEOTIDE SEQUENCE</scope>
    <source>
        <strain evidence="9">SNUC 4143</strain>
    </source>
</reference>
<evidence type="ECO:0000256" key="2">
    <source>
        <dbReference type="ARBA" id="ARBA00016393"/>
    </source>
</evidence>
<gene>
    <name evidence="8" type="ORF">BUY47_03820</name>
    <name evidence="9" type="ORF">BUY48_03755</name>
</gene>
<reference evidence="8" key="3">
    <citation type="submission" date="2018-03" db="EMBL/GenBank/DDBJ databases">
        <authorList>
            <person name="Naushad S."/>
        </authorList>
    </citation>
    <scope>NUCLEOTIDE SEQUENCE</scope>
    <source>
        <strain evidence="8">SNUC 1409</strain>
    </source>
</reference>
<evidence type="ECO:0000256" key="6">
    <source>
        <dbReference type="ARBA" id="ARBA00032807"/>
    </source>
</evidence>